<dbReference type="Gene3D" id="2.170.150.80">
    <property type="entry name" value="NAC domain"/>
    <property type="match status" value="1"/>
</dbReference>
<gene>
    <name evidence="7" type="ORF">KP509_02G022900</name>
</gene>
<evidence type="ECO:0000256" key="3">
    <source>
        <dbReference type="ARBA" id="ARBA00023163"/>
    </source>
</evidence>
<organism evidence="7 8">
    <name type="scientific">Ceratopteris richardii</name>
    <name type="common">Triangle waterfern</name>
    <dbReference type="NCBI Taxonomy" id="49495"/>
    <lineage>
        <taxon>Eukaryota</taxon>
        <taxon>Viridiplantae</taxon>
        <taxon>Streptophyta</taxon>
        <taxon>Embryophyta</taxon>
        <taxon>Tracheophyta</taxon>
        <taxon>Polypodiopsida</taxon>
        <taxon>Polypodiidae</taxon>
        <taxon>Polypodiales</taxon>
        <taxon>Pteridineae</taxon>
        <taxon>Pteridaceae</taxon>
        <taxon>Parkerioideae</taxon>
        <taxon>Ceratopteris</taxon>
    </lineage>
</organism>
<dbReference type="FunFam" id="2.170.150.80:FF:000006">
    <property type="entry name" value="NAC domain-containing protein 100-like"/>
    <property type="match status" value="1"/>
</dbReference>
<dbReference type="InterPro" id="IPR036093">
    <property type="entry name" value="NAC_dom_sf"/>
</dbReference>
<feature type="region of interest" description="Disordered" evidence="5">
    <location>
        <begin position="516"/>
        <end position="536"/>
    </location>
</feature>
<dbReference type="SUPFAM" id="SSF101941">
    <property type="entry name" value="NAC domain"/>
    <property type="match status" value="1"/>
</dbReference>
<evidence type="ECO:0000313" key="8">
    <source>
        <dbReference type="Proteomes" id="UP000825935"/>
    </source>
</evidence>
<dbReference type="InterPro" id="IPR003441">
    <property type="entry name" value="NAC-dom"/>
</dbReference>
<dbReference type="Proteomes" id="UP000825935">
    <property type="component" value="Chromosome 2"/>
</dbReference>
<dbReference type="AlphaFoldDB" id="A0A8T2VFA6"/>
<dbReference type="GO" id="GO:0003677">
    <property type="term" value="F:DNA binding"/>
    <property type="evidence" value="ECO:0007669"/>
    <property type="project" value="UniProtKB-KW"/>
</dbReference>
<dbReference type="GO" id="GO:0006355">
    <property type="term" value="P:regulation of DNA-templated transcription"/>
    <property type="evidence" value="ECO:0007669"/>
    <property type="project" value="InterPro"/>
</dbReference>
<accession>A0A8T2VFA6</accession>
<evidence type="ECO:0000256" key="1">
    <source>
        <dbReference type="ARBA" id="ARBA00023015"/>
    </source>
</evidence>
<feature type="region of interest" description="Disordered" evidence="5">
    <location>
        <begin position="1"/>
        <end position="32"/>
    </location>
</feature>
<name>A0A8T2VFA6_CERRI</name>
<keyword evidence="2" id="KW-0238">DNA-binding</keyword>
<feature type="domain" description="NAC" evidence="6">
    <location>
        <begin position="53"/>
        <end position="212"/>
    </location>
</feature>
<feature type="compositionally biased region" description="Basic and acidic residues" evidence="5">
    <location>
        <begin position="522"/>
        <end position="536"/>
    </location>
</feature>
<feature type="compositionally biased region" description="Basic residues" evidence="5">
    <location>
        <begin position="16"/>
        <end position="26"/>
    </location>
</feature>
<dbReference type="PANTHER" id="PTHR31744:SF92">
    <property type="entry name" value="NAC DOMAIN-CONTAINING PROTEIN 87"/>
    <property type="match status" value="1"/>
</dbReference>
<dbReference type="Pfam" id="PF02365">
    <property type="entry name" value="NAM"/>
    <property type="match status" value="1"/>
</dbReference>
<sequence length="536" mass="59836">MDHPHSGSPTLSKCRQGVHRHNRRHHHDPEGFYNDCKSNEAYCQQQETPYNWLPPGFRFHPTDEELVTYYLAKKMENPSFSDPAISEADLNKCEPWELPGMAKMGEKEWYFYSVRDRKYPSGLRTNRATEAGYWKATGKDREVVSKSDGRSKMQVVGMKKTLVFYRGRAPKGDKTNWVMHEYRMEAGPSISSGSMIHLVPKDEWVICRIFNKSYNARREMSFMGSMDNRVISKAGGSSATFQLAETASSYSFHPMEQAEHSMSIRSATLPNARFYSGQHNTLARPWNVPMAAYDYSHLGHHGISEVHNRVAQVSVTQASVPQGSPFSQKDEVATCSSSRSGCSIFHSSHITNLGADIDNSVTTSKNTSSYAAKTVRSLVEDSQEPQGRGIAPPETLLLAEVALSSASLCPISSRCRNQMAVMRNELQAKRIFFSEQMNTLSRLPSSIPGTEQPSQANFAYGDLTGNSRIRDDYGDGGRASDVNSSGALQVLQHHVHAERQGVLPYQRSSIVTSTVSSLSNRPSHEEGRVCNEDLWS</sequence>
<keyword evidence="3" id="KW-0804">Transcription</keyword>
<comment type="caution">
    <text evidence="7">The sequence shown here is derived from an EMBL/GenBank/DDBJ whole genome shotgun (WGS) entry which is preliminary data.</text>
</comment>
<keyword evidence="1" id="KW-0805">Transcription regulation</keyword>
<evidence type="ECO:0000256" key="4">
    <source>
        <dbReference type="ARBA" id="ARBA00023242"/>
    </source>
</evidence>
<dbReference type="PANTHER" id="PTHR31744">
    <property type="entry name" value="PROTEIN CUP-SHAPED COTYLEDON 2-RELATED"/>
    <property type="match status" value="1"/>
</dbReference>
<evidence type="ECO:0000256" key="5">
    <source>
        <dbReference type="SAM" id="MobiDB-lite"/>
    </source>
</evidence>
<dbReference type="GO" id="GO:0005634">
    <property type="term" value="C:nucleus"/>
    <property type="evidence" value="ECO:0007669"/>
    <property type="project" value="UniProtKB-ARBA"/>
</dbReference>
<evidence type="ECO:0000256" key="2">
    <source>
        <dbReference type="ARBA" id="ARBA00023125"/>
    </source>
</evidence>
<proteinExistence type="predicted"/>
<evidence type="ECO:0000313" key="7">
    <source>
        <dbReference type="EMBL" id="KAH7443159.1"/>
    </source>
</evidence>
<evidence type="ECO:0000259" key="6">
    <source>
        <dbReference type="PROSITE" id="PS51005"/>
    </source>
</evidence>
<dbReference type="EMBL" id="CM035407">
    <property type="protein sequence ID" value="KAH7443159.1"/>
    <property type="molecule type" value="Genomic_DNA"/>
</dbReference>
<keyword evidence="4" id="KW-0539">Nucleus</keyword>
<reference evidence="7" key="1">
    <citation type="submission" date="2021-08" db="EMBL/GenBank/DDBJ databases">
        <title>WGS assembly of Ceratopteris richardii.</title>
        <authorList>
            <person name="Marchant D.B."/>
            <person name="Chen G."/>
            <person name="Jenkins J."/>
            <person name="Shu S."/>
            <person name="Leebens-Mack J."/>
            <person name="Grimwood J."/>
            <person name="Schmutz J."/>
            <person name="Soltis P."/>
            <person name="Soltis D."/>
            <person name="Chen Z.-H."/>
        </authorList>
    </citation>
    <scope>NUCLEOTIDE SEQUENCE</scope>
    <source>
        <strain evidence="7">Whitten #5841</strain>
        <tissue evidence="7">Leaf</tissue>
    </source>
</reference>
<keyword evidence="8" id="KW-1185">Reference proteome</keyword>
<dbReference type="PROSITE" id="PS51005">
    <property type="entry name" value="NAC"/>
    <property type="match status" value="1"/>
</dbReference>
<protein>
    <recommendedName>
        <fullName evidence="6">NAC domain-containing protein</fullName>
    </recommendedName>
</protein>